<dbReference type="InterPro" id="IPR052893">
    <property type="entry name" value="TCS_response_regulator"/>
</dbReference>
<dbReference type="PANTHER" id="PTHR44520:SF2">
    <property type="entry name" value="RESPONSE REGULATOR RCP1"/>
    <property type="match status" value="1"/>
</dbReference>
<dbReference type="InterPro" id="IPR011006">
    <property type="entry name" value="CheY-like_superfamily"/>
</dbReference>
<dbReference type="RefSeq" id="WP_074723102.1">
    <property type="nucleotide sequence ID" value="NZ_CBCRVS010000004.1"/>
</dbReference>
<accession>A0A1H9JWL6</accession>
<dbReference type="OrthoDB" id="7631574at2"/>
<dbReference type="GO" id="GO:0000160">
    <property type="term" value="P:phosphorelay signal transduction system"/>
    <property type="evidence" value="ECO:0007669"/>
    <property type="project" value="InterPro"/>
</dbReference>
<evidence type="ECO:0000259" key="2">
    <source>
        <dbReference type="PROSITE" id="PS50110"/>
    </source>
</evidence>
<dbReference type="AlphaFoldDB" id="A0A1H9JWL6"/>
<evidence type="ECO:0000313" key="3">
    <source>
        <dbReference type="EMBL" id="SEQ91192.1"/>
    </source>
</evidence>
<keyword evidence="1" id="KW-0597">Phosphoprotein</keyword>
<feature type="modified residue" description="4-aspartylphosphate" evidence="1">
    <location>
        <position position="61"/>
    </location>
</feature>
<sequence length="141" mass="16147">MINSNILVVDNCKVDVENAKKAFSILGLKDTLYFAENDLEAWDKLQGNQKISPIPKILLIDINQEGIKGIDLLLKIRKHEDLKSILIFVITGTDNEKNKSDALNLNIAGYLHKPIQSDKSFDFFSILYNYWNIIEYSSEKK</sequence>
<dbReference type="PROSITE" id="PS50110">
    <property type="entry name" value="RESPONSE_REGULATORY"/>
    <property type="match status" value="1"/>
</dbReference>
<protein>
    <submittedName>
        <fullName evidence="3">CheY chemotaxis protein or a CheY-like REC (Receiver) domain</fullName>
    </submittedName>
</protein>
<dbReference type="Gene3D" id="3.40.50.2300">
    <property type="match status" value="1"/>
</dbReference>
<dbReference type="Pfam" id="PF00072">
    <property type="entry name" value="Response_reg"/>
    <property type="match status" value="1"/>
</dbReference>
<dbReference type="EMBL" id="FOFZ01000005">
    <property type="protein sequence ID" value="SEQ91192.1"/>
    <property type="molecule type" value="Genomic_DNA"/>
</dbReference>
<gene>
    <name evidence="3" type="ORF">SAMN05444355_10582</name>
</gene>
<dbReference type="InterPro" id="IPR001789">
    <property type="entry name" value="Sig_transdc_resp-reg_receiver"/>
</dbReference>
<keyword evidence="4" id="KW-1185">Reference proteome</keyword>
<organism evidence="3 4">
    <name type="scientific">Flavobacterium frigoris</name>
    <dbReference type="NCBI Taxonomy" id="229204"/>
    <lineage>
        <taxon>Bacteria</taxon>
        <taxon>Pseudomonadati</taxon>
        <taxon>Bacteroidota</taxon>
        <taxon>Flavobacteriia</taxon>
        <taxon>Flavobacteriales</taxon>
        <taxon>Flavobacteriaceae</taxon>
        <taxon>Flavobacterium</taxon>
    </lineage>
</organism>
<dbReference type="SMART" id="SM00448">
    <property type="entry name" value="REC"/>
    <property type="match status" value="1"/>
</dbReference>
<reference evidence="4" key="1">
    <citation type="submission" date="2016-10" db="EMBL/GenBank/DDBJ databases">
        <authorList>
            <person name="Varghese N."/>
            <person name="Submissions S."/>
        </authorList>
    </citation>
    <scope>NUCLEOTIDE SEQUENCE [LARGE SCALE GENOMIC DNA]</scope>
    <source>
        <strain evidence="4">DSM 15719</strain>
    </source>
</reference>
<name>A0A1H9JWL6_FLAFI</name>
<evidence type="ECO:0000313" key="4">
    <source>
        <dbReference type="Proteomes" id="UP000183658"/>
    </source>
</evidence>
<dbReference type="PANTHER" id="PTHR44520">
    <property type="entry name" value="RESPONSE REGULATOR RCP1-RELATED"/>
    <property type="match status" value="1"/>
</dbReference>
<evidence type="ECO:0000256" key="1">
    <source>
        <dbReference type="PROSITE-ProRule" id="PRU00169"/>
    </source>
</evidence>
<feature type="domain" description="Response regulatory" evidence="2">
    <location>
        <begin position="5"/>
        <end position="128"/>
    </location>
</feature>
<dbReference type="SUPFAM" id="SSF52172">
    <property type="entry name" value="CheY-like"/>
    <property type="match status" value="1"/>
</dbReference>
<proteinExistence type="predicted"/>
<dbReference type="Proteomes" id="UP000183658">
    <property type="component" value="Unassembled WGS sequence"/>
</dbReference>